<dbReference type="EC" id="2.3.1.181" evidence="5 6"/>
<dbReference type="InterPro" id="IPR004143">
    <property type="entry name" value="BPL_LPL_catalytic"/>
</dbReference>
<dbReference type="GO" id="GO:0016740">
    <property type="term" value="F:transferase activity"/>
    <property type="evidence" value="ECO:0007669"/>
    <property type="project" value="UniProtKB-KW"/>
</dbReference>
<name>A0ABP5N0H8_9MICO</name>
<dbReference type="NCBIfam" id="NF010925">
    <property type="entry name" value="PRK14345.1"/>
    <property type="match status" value="1"/>
</dbReference>
<dbReference type="Proteomes" id="UP001501084">
    <property type="component" value="Unassembled WGS sequence"/>
</dbReference>
<comment type="caution">
    <text evidence="8">The sequence shown here is derived from an EMBL/GenBank/DDBJ whole genome shotgun (WGS) entry which is preliminary data.</text>
</comment>
<comment type="similarity">
    <text evidence="5 6">Belongs to the LipB family.</text>
</comment>
<dbReference type="Pfam" id="PF21948">
    <property type="entry name" value="LplA-B_cat"/>
    <property type="match status" value="1"/>
</dbReference>
<reference evidence="9" key="1">
    <citation type="journal article" date="2019" name="Int. J. Syst. Evol. Microbiol.">
        <title>The Global Catalogue of Microorganisms (GCM) 10K type strain sequencing project: providing services to taxonomists for standard genome sequencing and annotation.</title>
        <authorList>
            <consortium name="The Broad Institute Genomics Platform"/>
            <consortium name="The Broad Institute Genome Sequencing Center for Infectious Disease"/>
            <person name="Wu L."/>
            <person name="Ma J."/>
        </authorList>
    </citation>
    <scope>NUCLEOTIDE SEQUENCE [LARGE SCALE GENOMIC DNA]</scope>
    <source>
        <strain evidence="9">JCM 14919</strain>
    </source>
</reference>
<dbReference type="InterPro" id="IPR000544">
    <property type="entry name" value="Octanoyltransferase"/>
</dbReference>
<evidence type="ECO:0000256" key="4">
    <source>
        <dbReference type="ARBA" id="ARBA00024732"/>
    </source>
</evidence>
<evidence type="ECO:0000256" key="6">
    <source>
        <dbReference type="PIRNR" id="PIRNR016262"/>
    </source>
</evidence>
<feature type="site" description="Lowers pKa of active site Cys" evidence="5">
    <location>
        <position position="136"/>
    </location>
</feature>
<comment type="catalytic activity">
    <reaction evidence="5 6">
        <text>octanoyl-[ACP] + L-lysyl-[protein] = N(6)-octanoyl-L-lysyl-[protein] + holo-[ACP] + H(+)</text>
        <dbReference type="Rhea" id="RHEA:17665"/>
        <dbReference type="Rhea" id="RHEA-COMP:9636"/>
        <dbReference type="Rhea" id="RHEA-COMP:9685"/>
        <dbReference type="Rhea" id="RHEA-COMP:9752"/>
        <dbReference type="Rhea" id="RHEA-COMP:9928"/>
        <dbReference type="ChEBI" id="CHEBI:15378"/>
        <dbReference type="ChEBI" id="CHEBI:29969"/>
        <dbReference type="ChEBI" id="CHEBI:64479"/>
        <dbReference type="ChEBI" id="CHEBI:78463"/>
        <dbReference type="ChEBI" id="CHEBI:78809"/>
        <dbReference type="EC" id="2.3.1.181"/>
    </reaction>
</comment>
<dbReference type="NCBIfam" id="TIGR00214">
    <property type="entry name" value="lipB"/>
    <property type="match status" value="1"/>
</dbReference>
<dbReference type="SUPFAM" id="SSF55681">
    <property type="entry name" value="Class II aaRS and biotin synthetases"/>
    <property type="match status" value="1"/>
</dbReference>
<evidence type="ECO:0000256" key="5">
    <source>
        <dbReference type="HAMAP-Rule" id="MF_00013"/>
    </source>
</evidence>
<keyword evidence="5" id="KW-0963">Cytoplasm</keyword>
<keyword evidence="3 5" id="KW-0012">Acyltransferase</keyword>
<dbReference type="PANTHER" id="PTHR10993">
    <property type="entry name" value="OCTANOYLTRANSFERASE"/>
    <property type="match status" value="1"/>
</dbReference>
<protein>
    <recommendedName>
        <fullName evidence="5 6">Octanoyltransferase</fullName>
        <ecNumber evidence="5 6">2.3.1.181</ecNumber>
    </recommendedName>
    <alternativeName>
        <fullName evidence="5">Lipoate-protein ligase B</fullName>
    </alternativeName>
    <alternativeName>
        <fullName evidence="5">Lipoyl/octanoyl transferase</fullName>
    </alternativeName>
    <alternativeName>
        <fullName evidence="5">Octanoyl-[acyl-carrier-protein]-protein N-octanoyltransferase</fullName>
    </alternativeName>
</protein>
<gene>
    <name evidence="5 8" type="primary">lipB</name>
    <name evidence="8" type="ORF">GCM10009786_10170</name>
</gene>
<evidence type="ECO:0000259" key="7">
    <source>
        <dbReference type="PROSITE" id="PS51733"/>
    </source>
</evidence>
<accession>A0ABP5N0H8</accession>
<comment type="pathway">
    <text evidence="1 5 6">Protein modification; protein lipoylation via endogenous pathway; protein N(6)-(lipoyl)lysine from octanoyl-[acyl-carrier-protein]: step 1/2.</text>
</comment>
<comment type="function">
    <text evidence="4 5 6">Catalyzes the transfer of endogenously produced octanoic acid from octanoyl-acyl-carrier-protein onto the lipoyl domains of lipoate-dependent enzymes. Lipoyl-ACP can also act as a substrate although octanoyl-ACP is likely to be the physiological substrate.</text>
</comment>
<comment type="subcellular location">
    <subcellularLocation>
        <location evidence="5">Cytoplasm</location>
    </subcellularLocation>
</comment>
<dbReference type="InterPro" id="IPR045864">
    <property type="entry name" value="aa-tRNA-synth_II/BPL/LPL"/>
</dbReference>
<evidence type="ECO:0000256" key="1">
    <source>
        <dbReference type="ARBA" id="ARBA00004821"/>
    </source>
</evidence>
<keyword evidence="9" id="KW-1185">Reference proteome</keyword>
<dbReference type="PROSITE" id="PS01313">
    <property type="entry name" value="LIPB"/>
    <property type="match status" value="1"/>
</dbReference>
<dbReference type="EMBL" id="BAAAOP010000005">
    <property type="protein sequence ID" value="GAA2187028.1"/>
    <property type="molecule type" value="Genomic_DNA"/>
</dbReference>
<evidence type="ECO:0000256" key="3">
    <source>
        <dbReference type="ARBA" id="ARBA00023315"/>
    </source>
</evidence>
<organism evidence="8 9">
    <name type="scientific">Leucobacter alluvii</name>
    <dbReference type="NCBI Taxonomy" id="340321"/>
    <lineage>
        <taxon>Bacteria</taxon>
        <taxon>Bacillati</taxon>
        <taxon>Actinomycetota</taxon>
        <taxon>Actinomycetes</taxon>
        <taxon>Micrococcales</taxon>
        <taxon>Microbacteriaceae</taxon>
        <taxon>Leucobacter</taxon>
    </lineage>
</organism>
<feature type="binding site" evidence="5">
    <location>
        <begin position="152"/>
        <end position="154"/>
    </location>
    <ligand>
        <name>substrate</name>
    </ligand>
</feature>
<feature type="active site" description="Acyl-thioester intermediate" evidence="5">
    <location>
        <position position="170"/>
    </location>
</feature>
<feature type="domain" description="BPL/LPL catalytic" evidence="7">
    <location>
        <begin position="30"/>
        <end position="209"/>
    </location>
</feature>
<keyword evidence="2 5" id="KW-0808">Transferase</keyword>
<dbReference type="Gene3D" id="3.30.930.10">
    <property type="entry name" value="Bira Bifunctional Protein, Domain 2"/>
    <property type="match status" value="1"/>
</dbReference>
<dbReference type="InterPro" id="IPR020605">
    <property type="entry name" value="Octanoyltransferase_CS"/>
</dbReference>
<comment type="miscellaneous">
    <text evidence="5">In the reaction, the free carboxyl group of octanoic acid is attached via an amide linkage to the epsilon-amino group of a specific lysine residue of lipoyl domains of lipoate-dependent enzymes.</text>
</comment>
<proteinExistence type="inferred from homology"/>
<dbReference type="CDD" id="cd16444">
    <property type="entry name" value="LipB"/>
    <property type="match status" value="1"/>
</dbReference>
<sequence>MLALGFHPDCVPYERGLELQAEAVDRIEQGLDRGTVLLLEHPPVYTAGRRAEPDEYPSDGSPVVAVDRGGRVTWHGPGQLVCYPVVRLRSGAGVVDFVRALETAIIDTVAAFGVSGTRVEGRSGVWVTHPDHPPTKLAQIGLHARAGIITHGIAINCCNDLEPFSRIVPCGIPDAGVTTLSALAGRRIPPEIVAPDLQVHLAHVIAEFTA</sequence>
<evidence type="ECO:0000313" key="8">
    <source>
        <dbReference type="EMBL" id="GAA2187028.1"/>
    </source>
</evidence>
<comment type="caution">
    <text evidence="5">Lacks conserved residue(s) required for the propagation of feature annotation.</text>
</comment>
<evidence type="ECO:0000256" key="2">
    <source>
        <dbReference type="ARBA" id="ARBA00022679"/>
    </source>
</evidence>
<dbReference type="HAMAP" id="MF_00013">
    <property type="entry name" value="LipB"/>
    <property type="match status" value="1"/>
</dbReference>
<dbReference type="PANTHER" id="PTHR10993:SF7">
    <property type="entry name" value="LIPOYLTRANSFERASE 2, MITOCHONDRIAL-RELATED"/>
    <property type="match status" value="1"/>
</dbReference>
<feature type="binding site" evidence="5">
    <location>
        <begin position="68"/>
        <end position="75"/>
    </location>
    <ligand>
        <name>substrate</name>
    </ligand>
</feature>
<dbReference type="PIRSF" id="PIRSF016262">
    <property type="entry name" value="LPLase"/>
    <property type="match status" value="1"/>
</dbReference>
<evidence type="ECO:0000313" key="9">
    <source>
        <dbReference type="Proteomes" id="UP001501084"/>
    </source>
</evidence>
<dbReference type="PROSITE" id="PS51733">
    <property type="entry name" value="BPL_LPL_CATALYTIC"/>
    <property type="match status" value="1"/>
</dbReference>